<organism evidence="1">
    <name type="scientific">viral metagenome</name>
    <dbReference type="NCBI Taxonomy" id="1070528"/>
    <lineage>
        <taxon>unclassified sequences</taxon>
        <taxon>metagenomes</taxon>
        <taxon>organismal metagenomes</taxon>
    </lineage>
</organism>
<proteinExistence type="predicted"/>
<protein>
    <submittedName>
        <fullName evidence="1">Uncharacterized protein</fullName>
    </submittedName>
</protein>
<reference evidence="1" key="1">
    <citation type="journal article" date="2020" name="Nature">
        <title>Giant virus diversity and host interactions through global metagenomics.</title>
        <authorList>
            <person name="Schulz F."/>
            <person name="Roux S."/>
            <person name="Paez-Espino D."/>
            <person name="Jungbluth S."/>
            <person name="Walsh D.A."/>
            <person name="Denef V.J."/>
            <person name="McMahon K.D."/>
            <person name="Konstantinidis K.T."/>
            <person name="Eloe-Fadrosh E.A."/>
            <person name="Kyrpides N.C."/>
            <person name="Woyke T."/>
        </authorList>
    </citation>
    <scope>NUCLEOTIDE SEQUENCE</scope>
    <source>
        <strain evidence="1">GVMAG-M-3300023184-13</strain>
    </source>
</reference>
<evidence type="ECO:0000313" key="1">
    <source>
        <dbReference type="EMBL" id="QHT81681.1"/>
    </source>
</evidence>
<dbReference type="AlphaFoldDB" id="A0A6C0HLW8"/>
<accession>A0A6C0HLW8</accession>
<name>A0A6C0HLW8_9ZZZZ</name>
<dbReference type="EMBL" id="MN739988">
    <property type="protein sequence ID" value="QHT81681.1"/>
    <property type="molecule type" value="Genomic_DNA"/>
</dbReference>
<sequence>MLKPLITSENLTMSRKLTADKATSLCNCSSKAKAMIPLKPLKPLKQHALSKRQRKTKKATKN</sequence>